<dbReference type="Gene3D" id="6.10.250.2560">
    <property type="match status" value="1"/>
</dbReference>
<dbReference type="STRING" id="52670.A0A2I4BLI2"/>
<evidence type="ECO:0000256" key="3">
    <source>
        <dbReference type="ARBA" id="ARBA00022990"/>
    </source>
</evidence>
<dbReference type="InterPro" id="IPR008942">
    <property type="entry name" value="ENTH_VHS"/>
</dbReference>
<feature type="compositionally biased region" description="Pro residues" evidence="6">
    <location>
        <begin position="989"/>
        <end position="1000"/>
    </location>
</feature>
<proteinExistence type="predicted"/>
<evidence type="ECO:0000313" key="8">
    <source>
        <dbReference type="Proteomes" id="UP000192220"/>
    </source>
</evidence>
<dbReference type="PROSITE" id="PS51391">
    <property type="entry name" value="CID"/>
    <property type="match status" value="1"/>
</dbReference>
<feature type="compositionally biased region" description="Basic and acidic residues" evidence="6">
    <location>
        <begin position="905"/>
        <end position="939"/>
    </location>
</feature>
<feature type="region of interest" description="Disordered" evidence="6">
    <location>
        <begin position="632"/>
        <end position="666"/>
    </location>
</feature>
<dbReference type="RefSeq" id="XP_013868606.1">
    <property type="nucleotide sequence ID" value="XM_014013152.1"/>
</dbReference>
<dbReference type="KEGG" id="alim:106520867"/>
<feature type="compositionally biased region" description="Polar residues" evidence="6">
    <location>
        <begin position="503"/>
        <end position="533"/>
    </location>
</feature>
<evidence type="ECO:0000256" key="1">
    <source>
        <dbReference type="ARBA" id="ARBA00022481"/>
    </source>
</evidence>
<feature type="compositionally biased region" description="Pro residues" evidence="6">
    <location>
        <begin position="943"/>
        <end position="960"/>
    </location>
</feature>
<accession>A0A2I4BLI2</accession>
<sequence length="1069" mass="115525">MAAGTGAASGASLESSLDRKFRNVTNTMDSIQGLSTWCIDNKKYHSLIVRHWMKCVRKANASHRLNLVYLANDVIQNCKRKNAIVYRTAFADVLPDAFLLINSEGDPNMIKSVERILSIWEERDMYSGTLITELRNTLAKEESPPETPVEQKTPLESKADLRSKIVAEFVPQALMEQLSKYKRSLEEVDLREKQLSAMRVDIFSSDALKKLKDKAGGKKFSRDFEEGSAQLQEFVKFFEQQSKVGPPLLEALSNADIFYEMQYKEVKIVANAYQTFANRVNHLKRKLDALKANLPDLDDSPIPSPSADAPSPTGSESPFHGLELAHPDPDLDGSAMDDDTEPPAPSPLSSPGGSPKGADVLGGNDNREVEDMELSDEETDGGGIIVEESIEPERPPENPAPVPETIEPAVATEPIVPEVAPSAAVPAAAVQSVDMDKIGSILNSINPVTKNTGPVMESPPAAAPISSFTKPKLAPLILQDASSLINLLSKVDMSPADLLSALSKVQGQSTQKGVTSRLSPNVAPNSLTADNNTPSPLSTSSSEVPSRSASPSLTAPEPPSSGSAVQQSVSAPAAPETSNKASALVQALHRDMDLATETEPSYSSVSLESKIHNFLQGNPVFSSFDLKFSTNPAPEGDTFSPVAGADNQEGTPVRDEGGGTPTQDEIMDKPAVVPFTSGINPLAVGDMVKSASVLFDNGTQQIPNNPPHRAHSLPSVAQNGQLFHTFPYGKQDLSQGGITAPVAHYPVQTAGPVPGDGAPGIAGGTQTVESFKGGNEHGWFGDGYPEGSSLQPGGYNVLPPGGAGENNTSGLYPYQTENMQQPQQSLGSIAVPSFFKSTLPPVPKLPPPPSGFELPPSSGVLMNPEQEPVPGVNAGGVFENRGDGNMSRTVVQDHQHASSMLPDNLFHEPHRPHPDDLRYQEDPRHYHDEPGPHDDHFFHNEPYCPPNEPYFRPGSPPHPYPRVRGHLTPPLSPSGDHFFSHDYQRHSLPPRPPSYAPRRPPPPREIRHPAPRPLHRPPHPALHPHARGPPRPPFPRFQGPDSRLRGKRPDLRGRGPMFPPKRPYLPPRY</sequence>
<reference evidence="9" key="1">
    <citation type="submission" date="2025-08" db="UniProtKB">
        <authorList>
            <consortium name="RefSeq"/>
        </authorList>
    </citation>
    <scope>IDENTIFICATION</scope>
    <source>
        <strain evidence="9">Quisiro</strain>
        <tissue evidence="9">Liver</tissue>
    </source>
</reference>
<keyword evidence="3" id="KW-0007">Acetylation</keyword>
<dbReference type="PANTHER" id="PTHR12460">
    <property type="entry name" value="CYCLIN-DEPENDENT KINASE INHIBITOR-RELATED PROTEIN"/>
    <property type="match status" value="1"/>
</dbReference>
<evidence type="ECO:0000256" key="5">
    <source>
        <dbReference type="ARBA" id="ARBA00067342"/>
    </source>
</evidence>
<protein>
    <recommendedName>
        <fullName evidence="5">Regulation of nuclear pre-mRNA domain-containing protein 2</fullName>
    </recommendedName>
</protein>
<dbReference type="Gene3D" id="1.25.40.90">
    <property type="match status" value="1"/>
</dbReference>
<dbReference type="OrthoDB" id="10069473at2759"/>
<dbReference type="GO" id="GO:0000993">
    <property type="term" value="F:RNA polymerase II complex binding"/>
    <property type="evidence" value="ECO:0007669"/>
    <property type="project" value="TreeGrafter"/>
</dbReference>
<feature type="region of interest" description="Disordered" evidence="6">
    <location>
        <begin position="901"/>
        <end position="1069"/>
    </location>
</feature>
<feature type="compositionally biased region" description="Basic residues" evidence="6">
    <location>
        <begin position="1009"/>
        <end position="1028"/>
    </location>
</feature>
<dbReference type="PANTHER" id="PTHR12460:SF40">
    <property type="entry name" value="REGULATION OF NUCLEAR PRE-MRNA DOMAIN-CONTAINING PROTEIN 2"/>
    <property type="match status" value="1"/>
</dbReference>
<keyword evidence="8" id="KW-1185">Reference proteome</keyword>
<feature type="compositionally biased region" description="Low complexity" evidence="6">
    <location>
        <begin position="534"/>
        <end position="552"/>
    </location>
</feature>
<dbReference type="SMART" id="SM00582">
    <property type="entry name" value="RPR"/>
    <property type="match status" value="1"/>
</dbReference>
<dbReference type="CTD" id="334701"/>
<feature type="domain" description="CID" evidence="7">
    <location>
        <begin position="9"/>
        <end position="142"/>
    </location>
</feature>
<keyword evidence="1" id="KW-0488">Methylation</keyword>
<evidence type="ECO:0000256" key="4">
    <source>
        <dbReference type="ARBA" id="ARBA00062892"/>
    </source>
</evidence>
<dbReference type="AlphaFoldDB" id="A0A2I4BLI2"/>
<evidence type="ECO:0000256" key="6">
    <source>
        <dbReference type="SAM" id="MobiDB-lite"/>
    </source>
</evidence>
<dbReference type="FunFam" id="1.25.40.90:FF:000020">
    <property type="entry name" value="regulation of nuclear pre-mRNA domain-containing protein 2 isoform X1"/>
    <property type="match status" value="1"/>
</dbReference>
<keyword evidence="2" id="KW-0597">Phosphoprotein</keyword>
<evidence type="ECO:0000313" key="9">
    <source>
        <dbReference type="RefSeq" id="XP_013868606.1"/>
    </source>
</evidence>
<dbReference type="InterPro" id="IPR006569">
    <property type="entry name" value="CID_dom"/>
</dbReference>
<feature type="compositionally biased region" description="Low complexity" evidence="6">
    <location>
        <begin position="560"/>
        <end position="575"/>
    </location>
</feature>
<comment type="subunit">
    <text evidence="4">Associates with the RNA polymerase II complex.</text>
</comment>
<feature type="compositionally biased region" description="Pro residues" evidence="6">
    <location>
        <begin position="1057"/>
        <end position="1069"/>
    </location>
</feature>
<dbReference type="InParanoid" id="A0A2I4BLI2"/>
<evidence type="ECO:0000256" key="2">
    <source>
        <dbReference type="ARBA" id="ARBA00022553"/>
    </source>
</evidence>
<dbReference type="Pfam" id="PF04818">
    <property type="entry name" value="CID"/>
    <property type="match status" value="1"/>
</dbReference>
<feature type="compositionally biased region" description="Basic and acidic residues" evidence="6">
    <location>
        <begin position="1042"/>
        <end position="1053"/>
    </location>
</feature>
<feature type="region of interest" description="Disordered" evidence="6">
    <location>
        <begin position="294"/>
        <end position="406"/>
    </location>
</feature>
<evidence type="ECO:0000259" key="7">
    <source>
        <dbReference type="PROSITE" id="PS51391"/>
    </source>
</evidence>
<feature type="region of interest" description="Disordered" evidence="6">
    <location>
        <begin position="503"/>
        <end position="581"/>
    </location>
</feature>
<gene>
    <name evidence="9" type="primary">rprd2a</name>
</gene>
<feature type="compositionally biased region" description="Acidic residues" evidence="6">
    <location>
        <begin position="368"/>
        <end position="380"/>
    </location>
</feature>
<organism evidence="8 9">
    <name type="scientific">Austrofundulus limnaeus</name>
    <name type="common">Annual killifish</name>
    <dbReference type="NCBI Taxonomy" id="52670"/>
    <lineage>
        <taxon>Eukaryota</taxon>
        <taxon>Metazoa</taxon>
        <taxon>Chordata</taxon>
        <taxon>Craniata</taxon>
        <taxon>Vertebrata</taxon>
        <taxon>Euteleostomi</taxon>
        <taxon>Actinopterygii</taxon>
        <taxon>Neopterygii</taxon>
        <taxon>Teleostei</taxon>
        <taxon>Neoteleostei</taxon>
        <taxon>Acanthomorphata</taxon>
        <taxon>Ovalentaria</taxon>
        <taxon>Atherinomorphae</taxon>
        <taxon>Cyprinodontiformes</taxon>
        <taxon>Rivulidae</taxon>
        <taxon>Austrofundulus</taxon>
    </lineage>
</organism>
<dbReference type="Proteomes" id="UP000192220">
    <property type="component" value="Unplaced"/>
</dbReference>
<dbReference type="GO" id="GO:0031124">
    <property type="term" value="P:mRNA 3'-end processing"/>
    <property type="evidence" value="ECO:0007669"/>
    <property type="project" value="TreeGrafter"/>
</dbReference>
<dbReference type="SUPFAM" id="SSF48464">
    <property type="entry name" value="ENTH/VHS domain"/>
    <property type="match status" value="1"/>
</dbReference>
<name>A0A2I4BLI2_AUSLI</name>